<evidence type="ECO:0000256" key="4">
    <source>
        <dbReference type="ARBA" id="ARBA00035245"/>
    </source>
</evidence>
<dbReference type="GO" id="GO:0019843">
    <property type="term" value="F:rRNA binding"/>
    <property type="evidence" value="ECO:0007669"/>
    <property type="project" value="UniProtKB-UniRule"/>
</dbReference>
<evidence type="ECO:0000259" key="8">
    <source>
        <dbReference type="Pfam" id="PF00673"/>
    </source>
</evidence>
<dbReference type="Pfam" id="PF00281">
    <property type="entry name" value="Ribosomal_L5"/>
    <property type="match status" value="1"/>
</dbReference>
<feature type="domain" description="Large ribosomal subunit protein uL5 C-terminal" evidence="8">
    <location>
        <begin position="83"/>
        <end position="176"/>
    </location>
</feature>
<dbReference type="InterPro" id="IPR031310">
    <property type="entry name" value="Ribosomal_uL5_N"/>
</dbReference>
<dbReference type="Gene3D" id="3.30.1440.10">
    <property type="match status" value="1"/>
</dbReference>
<dbReference type="PROSITE" id="PS00358">
    <property type="entry name" value="RIBOSOMAL_L5"/>
    <property type="match status" value="1"/>
</dbReference>
<dbReference type="HAMAP" id="MF_01333_B">
    <property type="entry name" value="Ribosomal_uL5_B"/>
    <property type="match status" value="1"/>
</dbReference>
<evidence type="ECO:0000313" key="10">
    <source>
        <dbReference type="Proteomes" id="UP000176413"/>
    </source>
</evidence>
<comment type="caution">
    <text evidence="9">The sequence shown here is derived from an EMBL/GenBank/DDBJ whole genome shotgun (WGS) entry which is preliminary data.</text>
</comment>
<proteinExistence type="inferred from homology"/>
<keyword evidence="5" id="KW-0694">RNA-binding</keyword>
<comment type="subunit">
    <text evidence="5">Part of the 50S ribosomal subunit; part of the 5S rRNA/L5/L18/L25 subcomplex. Contacts the 5S rRNA and the P site tRNA. Forms a bridge to the 30S subunit in the 70S ribosome.</text>
</comment>
<evidence type="ECO:0000313" key="9">
    <source>
        <dbReference type="EMBL" id="OGH69034.1"/>
    </source>
</evidence>
<dbReference type="EMBL" id="MFQA01000019">
    <property type="protein sequence ID" value="OGH69034.1"/>
    <property type="molecule type" value="Genomic_DNA"/>
</dbReference>
<dbReference type="PANTHER" id="PTHR11994">
    <property type="entry name" value="60S RIBOSOMAL PROTEIN L11-RELATED"/>
    <property type="match status" value="1"/>
</dbReference>
<organism evidence="9 10">
    <name type="scientific">Candidatus Magasanikbacteria bacterium RIFCSPHIGHO2_02_FULL_45_10</name>
    <dbReference type="NCBI Taxonomy" id="1798679"/>
    <lineage>
        <taxon>Bacteria</taxon>
        <taxon>Candidatus Magasanikiibacteriota</taxon>
    </lineage>
</organism>
<feature type="domain" description="Large ribosomal subunit protein uL5 N-terminal" evidence="7">
    <location>
        <begin position="23"/>
        <end position="79"/>
    </location>
</feature>
<accession>A0A1F6MBN8</accession>
<dbReference type="AlphaFoldDB" id="A0A1F6MBN8"/>
<evidence type="ECO:0000259" key="7">
    <source>
        <dbReference type="Pfam" id="PF00281"/>
    </source>
</evidence>
<keyword evidence="3 5" id="KW-0687">Ribonucleoprotein</keyword>
<evidence type="ECO:0000256" key="6">
    <source>
        <dbReference type="RuleBase" id="RU003930"/>
    </source>
</evidence>
<dbReference type="Proteomes" id="UP000176413">
    <property type="component" value="Unassembled WGS sequence"/>
</dbReference>
<dbReference type="GO" id="GO:0000049">
    <property type="term" value="F:tRNA binding"/>
    <property type="evidence" value="ECO:0007669"/>
    <property type="project" value="UniProtKB-UniRule"/>
</dbReference>
<dbReference type="GO" id="GO:1990904">
    <property type="term" value="C:ribonucleoprotein complex"/>
    <property type="evidence" value="ECO:0007669"/>
    <property type="project" value="UniProtKB-KW"/>
</dbReference>
<evidence type="ECO:0000256" key="5">
    <source>
        <dbReference type="HAMAP-Rule" id="MF_01333"/>
    </source>
</evidence>
<gene>
    <name evidence="5" type="primary">rplE</name>
    <name evidence="9" type="ORF">A3D53_02505</name>
</gene>
<sequence>MSLYQTYKKSVVPAIQKELGLKNVMQVPKVTKVVLNAGIGRFIKEANFIDNVEKTLTKITGQKPIRTKAKKAISNFKIREGQEIGVMVTLRGPRMYDFLEKLVKVTFPRVRDFHGISDKAFDGQGNFTIGFKENVAFPEVKMEEIDKIHGLQIIVNTTAKNKVAGKSLLTHLGFPFSKK</sequence>
<dbReference type="SUPFAM" id="SSF55282">
    <property type="entry name" value="RL5-like"/>
    <property type="match status" value="1"/>
</dbReference>
<comment type="function">
    <text evidence="5">This is 1 of the proteins that bind and probably mediate the attachment of the 5S RNA into the large ribosomal subunit, where it forms part of the central protuberance. In the 70S ribosome it contacts protein S13 of the 30S subunit (bridge B1b), connecting the 2 subunits; this bridge is implicated in subunit movement. Contacts the P site tRNA; the 5S rRNA and some of its associated proteins might help stabilize positioning of ribosome-bound tRNAs.</text>
</comment>
<dbReference type="GO" id="GO:0006412">
    <property type="term" value="P:translation"/>
    <property type="evidence" value="ECO:0007669"/>
    <property type="project" value="UniProtKB-UniRule"/>
</dbReference>
<reference evidence="9 10" key="1">
    <citation type="journal article" date="2016" name="Nat. Commun.">
        <title>Thousands of microbial genomes shed light on interconnected biogeochemical processes in an aquifer system.</title>
        <authorList>
            <person name="Anantharaman K."/>
            <person name="Brown C.T."/>
            <person name="Hug L.A."/>
            <person name="Sharon I."/>
            <person name="Castelle C.J."/>
            <person name="Probst A.J."/>
            <person name="Thomas B.C."/>
            <person name="Singh A."/>
            <person name="Wilkins M.J."/>
            <person name="Karaoz U."/>
            <person name="Brodie E.L."/>
            <person name="Williams K.H."/>
            <person name="Hubbard S.S."/>
            <person name="Banfield J.F."/>
        </authorList>
    </citation>
    <scope>NUCLEOTIDE SEQUENCE [LARGE SCALE GENOMIC DNA]</scope>
</reference>
<keyword evidence="5" id="KW-0820">tRNA-binding</keyword>
<dbReference type="Pfam" id="PF00673">
    <property type="entry name" value="Ribosomal_L5_C"/>
    <property type="match status" value="1"/>
</dbReference>
<dbReference type="GO" id="GO:0003735">
    <property type="term" value="F:structural constituent of ribosome"/>
    <property type="evidence" value="ECO:0007669"/>
    <property type="project" value="InterPro"/>
</dbReference>
<comment type="similarity">
    <text evidence="1 5 6">Belongs to the universal ribosomal protein uL5 family.</text>
</comment>
<dbReference type="InterPro" id="IPR020930">
    <property type="entry name" value="Ribosomal_uL5_bac-type"/>
</dbReference>
<dbReference type="FunFam" id="3.30.1440.10:FF:000001">
    <property type="entry name" value="50S ribosomal protein L5"/>
    <property type="match status" value="1"/>
</dbReference>
<keyword evidence="2 5" id="KW-0689">Ribosomal protein</keyword>
<dbReference type="GO" id="GO:0005840">
    <property type="term" value="C:ribosome"/>
    <property type="evidence" value="ECO:0007669"/>
    <property type="project" value="UniProtKB-KW"/>
</dbReference>
<dbReference type="InterPro" id="IPR002132">
    <property type="entry name" value="Ribosomal_uL5"/>
</dbReference>
<evidence type="ECO:0000256" key="3">
    <source>
        <dbReference type="ARBA" id="ARBA00023274"/>
    </source>
</evidence>
<name>A0A1F6MBN8_9BACT</name>
<dbReference type="NCBIfam" id="NF000585">
    <property type="entry name" value="PRK00010.1"/>
    <property type="match status" value="1"/>
</dbReference>
<evidence type="ECO:0000256" key="1">
    <source>
        <dbReference type="ARBA" id="ARBA00008553"/>
    </source>
</evidence>
<evidence type="ECO:0000256" key="2">
    <source>
        <dbReference type="ARBA" id="ARBA00022980"/>
    </source>
</evidence>
<protein>
    <recommendedName>
        <fullName evidence="4 5">Large ribosomal subunit protein uL5</fullName>
    </recommendedName>
</protein>
<keyword evidence="5" id="KW-0699">rRNA-binding</keyword>
<dbReference type="InterPro" id="IPR020929">
    <property type="entry name" value="Ribosomal_uL5_CS"/>
</dbReference>
<dbReference type="PIRSF" id="PIRSF002161">
    <property type="entry name" value="Ribosomal_L5"/>
    <property type="match status" value="1"/>
</dbReference>
<dbReference type="InterPro" id="IPR022803">
    <property type="entry name" value="Ribosomal_uL5_dom_sf"/>
</dbReference>
<dbReference type="InterPro" id="IPR031309">
    <property type="entry name" value="Ribosomal_uL5_C"/>
</dbReference>